<reference evidence="1 2" key="1">
    <citation type="submission" date="2023-07" db="EMBL/GenBank/DDBJ databases">
        <title>Genomic Encyclopedia of Type Strains, Phase IV (KMG-IV): sequencing the most valuable type-strain genomes for metagenomic binning, comparative biology and taxonomic classification.</title>
        <authorList>
            <person name="Goeker M."/>
        </authorList>
    </citation>
    <scope>NUCLEOTIDE SEQUENCE [LARGE SCALE GENOMIC DNA]</scope>
    <source>
        <strain evidence="1 2">DSM 5896</strain>
    </source>
</reference>
<dbReference type="Proteomes" id="UP001237448">
    <property type="component" value="Unassembled WGS sequence"/>
</dbReference>
<protein>
    <submittedName>
        <fullName evidence="1">Uncharacterized protein</fullName>
    </submittedName>
</protein>
<keyword evidence="2" id="KW-1185">Reference proteome</keyword>
<proteinExistence type="predicted"/>
<dbReference type="RefSeq" id="WP_307431029.1">
    <property type="nucleotide sequence ID" value="NZ_JAUSVK010000001.1"/>
</dbReference>
<organism evidence="1 2">
    <name type="scientific">Labrys monachus</name>
    <dbReference type="NCBI Taxonomy" id="217067"/>
    <lineage>
        <taxon>Bacteria</taxon>
        <taxon>Pseudomonadati</taxon>
        <taxon>Pseudomonadota</taxon>
        <taxon>Alphaproteobacteria</taxon>
        <taxon>Hyphomicrobiales</taxon>
        <taxon>Xanthobacteraceae</taxon>
        <taxon>Labrys</taxon>
    </lineage>
</organism>
<comment type="caution">
    <text evidence="1">The sequence shown here is derived from an EMBL/GenBank/DDBJ whole genome shotgun (WGS) entry which is preliminary data.</text>
</comment>
<dbReference type="EMBL" id="JAUSVK010000001">
    <property type="protein sequence ID" value="MDQ0394290.1"/>
    <property type="molecule type" value="Genomic_DNA"/>
</dbReference>
<evidence type="ECO:0000313" key="2">
    <source>
        <dbReference type="Proteomes" id="UP001237448"/>
    </source>
</evidence>
<gene>
    <name evidence="1" type="ORF">J3R73_004082</name>
</gene>
<name>A0ABU0FJR1_9HYPH</name>
<accession>A0ABU0FJR1</accession>
<evidence type="ECO:0000313" key="1">
    <source>
        <dbReference type="EMBL" id="MDQ0394290.1"/>
    </source>
</evidence>
<sequence>MAQLFCSLINANTKKEVLVNVALIRDYQEYDARTVLISFDSDHMLTVVGTMAEVSRKLKETLA</sequence>